<keyword evidence="3" id="KW-1185">Reference proteome</keyword>
<dbReference type="InParanoid" id="A0A163JIY3"/>
<accession>A0A163JIY3</accession>
<dbReference type="InterPro" id="IPR015242">
    <property type="entry name" value="Ydc2_cat"/>
</dbReference>
<dbReference type="InterPro" id="IPR039197">
    <property type="entry name" value="Mrs1/Cce1"/>
</dbReference>
<dbReference type="AlphaFoldDB" id="A0A163JIY3"/>
<feature type="domain" description="Mitochondrial resolvase Ydc2 catalytic" evidence="1">
    <location>
        <begin position="69"/>
        <end position="170"/>
    </location>
</feature>
<dbReference type="OMA" id="MAITWIE"/>
<dbReference type="Pfam" id="PF09159">
    <property type="entry name" value="Ydc2-catalyt"/>
    <property type="match status" value="1"/>
</dbReference>
<dbReference type="Gene3D" id="3.30.420.10">
    <property type="entry name" value="Ribonuclease H-like superfamily/Ribonuclease H"/>
    <property type="match status" value="1"/>
</dbReference>
<dbReference type="FunCoup" id="A0A163JIY3">
    <property type="interactions" value="185"/>
</dbReference>
<evidence type="ECO:0000259" key="1">
    <source>
        <dbReference type="Pfam" id="PF09159"/>
    </source>
</evidence>
<proteinExistence type="predicted"/>
<dbReference type="InterPro" id="IPR036397">
    <property type="entry name" value="RNaseH_sf"/>
</dbReference>
<dbReference type="InterPro" id="IPR012337">
    <property type="entry name" value="RNaseH-like_sf"/>
</dbReference>
<name>A0A163JIY3_ABSGL</name>
<dbReference type="GO" id="GO:0004520">
    <property type="term" value="F:DNA endonuclease activity"/>
    <property type="evidence" value="ECO:0007669"/>
    <property type="project" value="TreeGrafter"/>
</dbReference>
<sequence length="255" mass="29042">MILQRLTAHLQTLKAAELQQVASACGVTMYGTKSVVTERLTTHFANLYDQAARRGSSIATLDDLLPPSVLSFDMGYRNLGFVQLSKDRHIKAWQVLDLELTNFHASAMVPIVRQFVHDRIRPLMVPHLHIVIEQQRARSASSHGIFEHTLRVNTVEALLWSTLSEIEPHCPMEPILRQPVDKLWQDDLDLTLHKKKASVALVKGWLEQGTVVCPDELVTMFMTAKKKDDLSDSLMQALAFYRWRENAIKYLVAFQ</sequence>
<dbReference type="Proteomes" id="UP000078561">
    <property type="component" value="Unassembled WGS sequence"/>
</dbReference>
<dbReference type="GO" id="GO:0000402">
    <property type="term" value="F:crossed form four-way junction DNA binding"/>
    <property type="evidence" value="ECO:0007669"/>
    <property type="project" value="TreeGrafter"/>
</dbReference>
<protein>
    <recommendedName>
        <fullName evidence="1">Mitochondrial resolvase Ydc2 catalytic domain-containing protein</fullName>
    </recommendedName>
</protein>
<dbReference type="EMBL" id="LT552960">
    <property type="protein sequence ID" value="SAL99713.1"/>
    <property type="molecule type" value="Genomic_DNA"/>
</dbReference>
<evidence type="ECO:0000313" key="3">
    <source>
        <dbReference type="Proteomes" id="UP000078561"/>
    </source>
</evidence>
<reference evidence="2" key="1">
    <citation type="submission" date="2016-04" db="EMBL/GenBank/DDBJ databases">
        <authorList>
            <person name="Evans L.H."/>
            <person name="Alamgir A."/>
            <person name="Owens N."/>
            <person name="Weber N.D."/>
            <person name="Virtaneva K."/>
            <person name="Barbian K."/>
            <person name="Babar A."/>
            <person name="Rosenke K."/>
        </authorList>
    </citation>
    <scope>NUCLEOTIDE SEQUENCE [LARGE SCALE GENOMIC DNA]</scope>
    <source>
        <strain evidence="2">CBS 101.48</strain>
    </source>
</reference>
<dbReference type="GO" id="GO:0070336">
    <property type="term" value="F:flap-structured DNA binding"/>
    <property type="evidence" value="ECO:0007669"/>
    <property type="project" value="TreeGrafter"/>
</dbReference>
<dbReference type="GO" id="GO:0000403">
    <property type="term" value="F:Y-form DNA binding"/>
    <property type="evidence" value="ECO:0007669"/>
    <property type="project" value="TreeGrafter"/>
</dbReference>
<gene>
    <name evidence="2" type="primary">ABSGL_05358.1 scaffold 6959</name>
</gene>
<dbReference type="PANTHER" id="PTHR28072">
    <property type="entry name" value="CRUCIFORM CUTTING ENDONUCLEASE 1, MITOCHONDRIAL-RELATED"/>
    <property type="match status" value="1"/>
</dbReference>
<evidence type="ECO:0000313" key="2">
    <source>
        <dbReference type="EMBL" id="SAL99713.1"/>
    </source>
</evidence>
<dbReference type="OrthoDB" id="5552842at2759"/>
<dbReference type="GO" id="GO:0005739">
    <property type="term" value="C:mitochondrion"/>
    <property type="evidence" value="ECO:0007669"/>
    <property type="project" value="TreeGrafter"/>
</dbReference>
<dbReference type="PANTHER" id="PTHR28072:SF1">
    <property type="entry name" value="CRUCIFORM CUTTING ENDONUCLEASE 1, MITOCHONDRIAL-RELATED"/>
    <property type="match status" value="1"/>
</dbReference>
<dbReference type="SUPFAM" id="SSF53098">
    <property type="entry name" value="Ribonuclease H-like"/>
    <property type="match status" value="1"/>
</dbReference>
<organism evidence="2">
    <name type="scientific">Absidia glauca</name>
    <name type="common">Pin mould</name>
    <dbReference type="NCBI Taxonomy" id="4829"/>
    <lineage>
        <taxon>Eukaryota</taxon>
        <taxon>Fungi</taxon>
        <taxon>Fungi incertae sedis</taxon>
        <taxon>Mucoromycota</taxon>
        <taxon>Mucoromycotina</taxon>
        <taxon>Mucoromycetes</taxon>
        <taxon>Mucorales</taxon>
        <taxon>Cunninghamellaceae</taxon>
        <taxon>Absidia</taxon>
    </lineage>
</organism>